<gene>
    <name evidence="3" type="ORF">HINF_LOCUS36766</name>
    <name evidence="2" type="ORF">HINF_LOCUS59299</name>
</gene>
<dbReference type="Proteomes" id="UP001642409">
    <property type="component" value="Unassembled WGS sequence"/>
</dbReference>
<dbReference type="EMBL" id="CATOUU010001095">
    <property type="protein sequence ID" value="CAI9971654.1"/>
    <property type="molecule type" value="Genomic_DNA"/>
</dbReference>
<comment type="caution">
    <text evidence="2">The sequence shown here is derived from an EMBL/GenBank/DDBJ whole genome shotgun (WGS) entry which is preliminary data.</text>
</comment>
<evidence type="ECO:0000313" key="4">
    <source>
        <dbReference type="Proteomes" id="UP001642409"/>
    </source>
</evidence>
<dbReference type="Gene3D" id="1.20.120.20">
    <property type="entry name" value="Apolipoprotein"/>
    <property type="match status" value="1"/>
</dbReference>
<accession>A0AA86R4Q4</accession>
<evidence type="ECO:0000256" key="1">
    <source>
        <dbReference type="SAM" id="SignalP"/>
    </source>
</evidence>
<evidence type="ECO:0000313" key="2">
    <source>
        <dbReference type="EMBL" id="CAI9971654.1"/>
    </source>
</evidence>
<dbReference type="AlphaFoldDB" id="A0AA86R4Q4"/>
<dbReference type="EMBL" id="CAXDID020000136">
    <property type="protein sequence ID" value="CAL6037186.1"/>
    <property type="molecule type" value="Genomic_DNA"/>
</dbReference>
<feature type="signal peptide" evidence="1">
    <location>
        <begin position="1"/>
        <end position="20"/>
    </location>
</feature>
<reference evidence="2" key="1">
    <citation type="submission" date="2023-06" db="EMBL/GenBank/DDBJ databases">
        <authorList>
            <person name="Kurt Z."/>
        </authorList>
    </citation>
    <scope>NUCLEOTIDE SEQUENCE</scope>
</reference>
<evidence type="ECO:0000313" key="3">
    <source>
        <dbReference type="EMBL" id="CAL6037186.1"/>
    </source>
</evidence>
<reference evidence="3 4" key="2">
    <citation type="submission" date="2024-07" db="EMBL/GenBank/DDBJ databases">
        <authorList>
            <person name="Akdeniz Z."/>
        </authorList>
    </citation>
    <scope>NUCLEOTIDE SEQUENCE [LARGE SCALE GENOMIC DNA]</scope>
</reference>
<keyword evidence="4" id="KW-1185">Reference proteome</keyword>
<feature type="chain" id="PRO_5041676937" evidence="1">
    <location>
        <begin position="21"/>
        <end position="1231"/>
    </location>
</feature>
<protein>
    <submittedName>
        <fullName evidence="2">Uncharacterized protein</fullName>
    </submittedName>
</protein>
<organism evidence="2">
    <name type="scientific">Hexamita inflata</name>
    <dbReference type="NCBI Taxonomy" id="28002"/>
    <lineage>
        <taxon>Eukaryota</taxon>
        <taxon>Metamonada</taxon>
        <taxon>Diplomonadida</taxon>
        <taxon>Hexamitidae</taxon>
        <taxon>Hexamitinae</taxon>
        <taxon>Hexamita</taxon>
    </lineage>
</organism>
<proteinExistence type="predicted"/>
<sequence length="1231" mass="132613">MTSFLLSSIVIYSILTNQNASSCNNNILLNSKQYSYCQKGGLVNQMKVNNIALQTSNKIQHIFLITGKMQSSQIVSEVTDANNFAVFGFNAETQQILSCTINVTLTFNTFNSALLCLQCDVSLENSLMVFIASGQVLSGMLINSISAIVISNSSLQHRFSSQLSAGLVVNASQMMTTFELTNVVMLGYNEQTAGTSLLVLHANANITISISDVKVCSNTTQKNTFLTLSSPIVSSCQNMCAASAVFVYGICADTLINGLLQNFVYACVDPFRFNGSQCVCKEHYILNGSKCFDLTQKLTETAQTLQIQNDSLTAVQTEIGQVYQAMQQLSSGLQNNLNQTNLLVHSLFNQSEYHILENVSNINAALTKASHVLDQSIYNNASMLYTAIDGNHTQLQNEITQKVQELNASIIDLLNSSAVISSLNHSIQTVNQSLLRDISVLQQDVQNKYQSLSQYVLGNVSELNSNLQGNFSALEQRIVANATSLYSAIASNASLLSQSILSINSSLLGNISVLQQDIYSKTQTQEQYLQGNISTIRSQASNNFTTLDKQIAANTSNLYLAVSTNISALNLSVQQSIQNSTSSLYLALAANISVKDQQIKSLNDSLAFISSIVLNTKEQELWFQCQQQLYTFKTFDMTSATHDIQDSNFSSGFAFGASQNIQNAFVDVQSFGAGFTLFQTQTAFSNIKIQLNDLTFSSGSLLSQSTTIVINQLGVVSKAGTSITVSSGTGLSLLQLQAVQSNITNLLLNITMSLVSTGSLNLVGAIKGNLYVKGYKILGTYFSTNVLALGSQTAQDSTVFFNYVFIAPTQYTVGNLSSYLLALVNNSNVQINHVSIQVGNVSIYNQISLISTTQANFMQFGGLIACQNLTQLQISNIQLIIFERISTSFVSSSGQLLGYTNKSNCSIFYVCVSYLDSLQSCKVTYFGLIGQINGILLISMISSKYQFQLQQSQVSVAGIVGYITGSNSTMRNINAQTTIKQNQGTSIGVVAGVISTSTWLAQNISVKNSFITGNYNLALFATQTSSGSILQSSVSASYLVADSIAYTLQGGMIAETCSTILVQQCTVNSVTLFSNNSFDWSISAGLIGDTHDFKTTVQQTVVASSNISSCGSVTQSASSGGLIAWIYESILQISSVQIQDVYLKAQSNTGSVFAAGLISFNKNQNITISNTNVQQIRIVISGTSISSGIVFGSPGSAVFSFSNTNTEWMNTINGAQITNCDNVVNLSQTGC</sequence>
<keyword evidence="1" id="KW-0732">Signal</keyword>
<name>A0AA86R4Q4_9EUKA</name>